<keyword evidence="5 9" id="KW-0028">Amino-acid biosynthesis</keyword>
<dbReference type="EC" id="5.3.1.24" evidence="3 9"/>
<comment type="pathway">
    <text evidence="2 9">Amino-acid biosynthesis; L-tryptophan biosynthesis; L-tryptophan from chorismate: step 3/5.</text>
</comment>
<feature type="domain" description="N-(5'phosphoribosyl) anthranilate isomerase (PRAI)" evidence="10">
    <location>
        <begin position="6"/>
        <end position="223"/>
    </location>
</feature>
<dbReference type="Proteomes" id="UP000032534">
    <property type="component" value="Unassembled WGS sequence"/>
</dbReference>
<evidence type="ECO:0000256" key="1">
    <source>
        <dbReference type="ARBA" id="ARBA00001164"/>
    </source>
</evidence>
<dbReference type="SUPFAM" id="SSF51366">
    <property type="entry name" value="Ribulose-phoshate binding barrel"/>
    <property type="match status" value="1"/>
</dbReference>
<evidence type="ECO:0000256" key="9">
    <source>
        <dbReference type="HAMAP-Rule" id="MF_00135"/>
    </source>
</evidence>
<organism evidence="11 12">
    <name type="scientific">Paenibacillus terrae</name>
    <dbReference type="NCBI Taxonomy" id="159743"/>
    <lineage>
        <taxon>Bacteria</taxon>
        <taxon>Bacillati</taxon>
        <taxon>Bacillota</taxon>
        <taxon>Bacilli</taxon>
        <taxon>Bacillales</taxon>
        <taxon>Paenibacillaceae</taxon>
        <taxon>Paenibacillus</taxon>
    </lineage>
</organism>
<accession>A0A0D7X1R6</accession>
<dbReference type="Gene3D" id="3.20.20.70">
    <property type="entry name" value="Aldolase class I"/>
    <property type="match status" value="1"/>
</dbReference>
<comment type="caution">
    <text evidence="11">The sequence shown here is derived from an EMBL/GenBank/DDBJ whole genome shotgun (WGS) entry which is preliminary data.</text>
</comment>
<evidence type="ECO:0000256" key="5">
    <source>
        <dbReference type="ARBA" id="ARBA00022605"/>
    </source>
</evidence>
<gene>
    <name evidence="9" type="primary">trpF</name>
    <name evidence="11" type="ORF">QD47_14245</name>
</gene>
<dbReference type="OrthoDB" id="9786954at2"/>
<dbReference type="RefSeq" id="WP_044646765.1">
    <property type="nucleotide sequence ID" value="NZ_JTHP01000027.1"/>
</dbReference>
<dbReference type="CDD" id="cd00405">
    <property type="entry name" value="PRAI"/>
    <property type="match status" value="1"/>
</dbReference>
<dbReference type="Pfam" id="PF00697">
    <property type="entry name" value="PRAI"/>
    <property type="match status" value="1"/>
</dbReference>
<evidence type="ECO:0000256" key="3">
    <source>
        <dbReference type="ARBA" id="ARBA00012572"/>
    </source>
</evidence>
<proteinExistence type="inferred from homology"/>
<dbReference type="GO" id="GO:0004640">
    <property type="term" value="F:phosphoribosylanthranilate isomerase activity"/>
    <property type="evidence" value="ECO:0007669"/>
    <property type="project" value="UniProtKB-UniRule"/>
</dbReference>
<dbReference type="UniPathway" id="UPA00035">
    <property type="reaction ID" value="UER00042"/>
</dbReference>
<evidence type="ECO:0000259" key="10">
    <source>
        <dbReference type="Pfam" id="PF00697"/>
    </source>
</evidence>
<keyword evidence="12" id="KW-1185">Reference proteome</keyword>
<dbReference type="EMBL" id="JTHP01000027">
    <property type="protein sequence ID" value="KJD44898.1"/>
    <property type="molecule type" value="Genomic_DNA"/>
</dbReference>
<evidence type="ECO:0000256" key="8">
    <source>
        <dbReference type="ARBA" id="ARBA00023235"/>
    </source>
</evidence>
<dbReference type="HAMAP" id="MF_00135">
    <property type="entry name" value="PRAI"/>
    <property type="match status" value="1"/>
</dbReference>
<dbReference type="InterPro" id="IPR001240">
    <property type="entry name" value="PRAI_dom"/>
</dbReference>
<dbReference type="InterPro" id="IPR044643">
    <property type="entry name" value="TrpF_fam"/>
</dbReference>
<evidence type="ECO:0000256" key="7">
    <source>
        <dbReference type="ARBA" id="ARBA00023141"/>
    </source>
</evidence>
<dbReference type="InterPro" id="IPR011060">
    <property type="entry name" value="RibuloseP-bd_barrel"/>
</dbReference>
<name>A0A0D7X1R6_9BACL</name>
<dbReference type="PANTHER" id="PTHR42894">
    <property type="entry name" value="N-(5'-PHOSPHORIBOSYL)ANTHRANILATE ISOMERASE"/>
    <property type="match status" value="1"/>
</dbReference>
<reference evidence="11 12" key="1">
    <citation type="submission" date="2014-11" db="EMBL/GenBank/DDBJ databases">
        <title>Draft Genome Sequences of Paenibacillus polymyxa NRRL B-30509 and Paenibacillus terrae NRRL B-30644, Strains from a Poultry Environment that Produce Tridecaptin A and Paenicidins.</title>
        <authorList>
            <person name="van Belkum M.J."/>
            <person name="Lohans C.T."/>
            <person name="Vederas J.C."/>
        </authorList>
    </citation>
    <scope>NUCLEOTIDE SEQUENCE [LARGE SCALE GENOMIC DNA]</scope>
    <source>
        <strain evidence="11 12">NRRL B-30644</strain>
    </source>
</reference>
<evidence type="ECO:0000256" key="2">
    <source>
        <dbReference type="ARBA" id="ARBA00004664"/>
    </source>
</evidence>
<protein>
    <recommendedName>
        <fullName evidence="4 9">N-(5'-phosphoribosyl)anthranilate isomerase</fullName>
        <shortName evidence="9">PRAI</shortName>
        <ecNumber evidence="3 9">5.3.1.24</ecNumber>
    </recommendedName>
</protein>
<dbReference type="InterPro" id="IPR013785">
    <property type="entry name" value="Aldolase_TIM"/>
</dbReference>
<comment type="similarity">
    <text evidence="9">Belongs to the TrpF family.</text>
</comment>
<comment type="catalytic activity">
    <reaction evidence="1 9">
        <text>N-(5-phospho-beta-D-ribosyl)anthranilate = 1-(2-carboxyphenylamino)-1-deoxy-D-ribulose 5-phosphate</text>
        <dbReference type="Rhea" id="RHEA:21540"/>
        <dbReference type="ChEBI" id="CHEBI:18277"/>
        <dbReference type="ChEBI" id="CHEBI:58613"/>
        <dbReference type="EC" id="5.3.1.24"/>
    </reaction>
</comment>
<evidence type="ECO:0000256" key="4">
    <source>
        <dbReference type="ARBA" id="ARBA00022272"/>
    </source>
</evidence>
<keyword evidence="6 9" id="KW-0822">Tryptophan biosynthesis</keyword>
<evidence type="ECO:0000313" key="11">
    <source>
        <dbReference type="EMBL" id="KJD44898.1"/>
    </source>
</evidence>
<evidence type="ECO:0000313" key="12">
    <source>
        <dbReference type="Proteomes" id="UP000032534"/>
    </source>
</evidence>
<sequence>MNKTGVKICGLQSVEVLKSMVNLPVDYIGFVFADSKRRIDGAQAGELLRVLDEWTPGSRPRSVGVFVNPDDALLNDVMEKATLDVIQLHGQESPQRCREIREHFGVQVFKAWSVDSKGQTVKGETERLTDELDAYVGTIDALLLDTYDPLYGGGSGKTFAWDRIPAYQAWTQQHGIPLFVAGGLTADNAEKLVTEYHPAGLDVSSGVETDGVKDIAKITAFVERVKQA</sequence>
<keyword evidence="8 9" id="KW-0413">Isomerase</keyword>
<dbReference type="GO" id="GO:0000162">
    <property type="term" value="P:L-tryptophan biosynthetic process"/>
    <property type="evidence" value="ECO:0007669"/>
    <property type="project" value="UniProtKB-UniRule"/>
</dbReference>
<dbReference type="PANTHER" id="PTHR42894:SF1">
    <property type="entry name" value="N-(5'-PHOSPHORIBOSYL)ANTHRANILATE ISOMERASE"/>
    <property type="match status" value="1"/>
</dbReference>
<evidence type="ECO:0000256" key="6">
    <source>
        <dbReference type="ARBA" id="ARBA00022822"/>
    </source>
</evidence>
<dbReference type="AlphaFoldDB" id="A0A0D7X1R6"/>
<keyword evidence="7 9" id="KW-0057">Aromatic amino acid biosynthesis</keyword>
<dbReference type="PATRIC" id="fig|159743.3.peg.3174"/>